<protein>
    <submittedName>
        <fullName evidence="1">Toxin-antitoxin system, toxin component, Fic family</fullName>
    </submittedName>
</protein>
<dbReference type="Pfam" id="PF13310">
    <property type="entry name" value="Virulence_RhuM"/>
    <property type="match status" value="1"/>
</dbReference>
<sequence length="216" mass="25523">MDDERLKNPNGYPDYFDELLEHIRDIKASKKRFYQKLRDLFKLSSDYDTHQKATQMFFAETQNKLLYAVTHHTAAELIASRANSSKSNMGLTSWKGTIVRLQDIMIAKNYLEKDEIDTLNRLVTIFLETAELRVKDRKSLTLDYWRNNVNNLLNFQNMDILPGKGTISNNQMEFFVKKVYEKFDQKRKESEAKEADLDELKALEDLEKRIKKRNNN</sequence>
<dbReference type="PANTHER" id="PTHR35810:SF1">
    <property type="entry name" value="CYTOPLASMIC PROTEIN"/>
    <property type="match status" value="1"/>
</dbReference>
<proteinExistence type="predicted"/>
<dbReference type="Proteomes" id="UP000016600">
    <property type="component" value="Unassembled WGS sequence"/>
</dbReference>
<dbReference type="AlphaFoldDB" id="U2KZT5"/>
<dbReference type="InterPro" id="IPR011204">
    <property type="entry name" value="Virulence_RhuM-like"/>
</dbReference>
<comment type="caution">
    <text evidence="1">The sequence shown here is derived from an EMBL/GenBank/DDBJ whole genome shotgun (WGS) entry which is preliminary data.</text>
</comment>
<evidence type="ECO:0000313" key="2">
    <source>
        <dbReference type="Proteomes" id="UP000016600"/>
    </source>
</evidence>
<accession>U2KZT5</accession>
<name>U2KZT5_9BACT</name>
<keyword evidence="2" id="KW-1185">Reference proteome</keyword>
<gene>
    <name evidence="1" type="ORF">HMPREF1218_0868</name>
</gene>
<dbReference type="PANTHER" id="PTHR35810">
    <property type="entry name" value="CYTOPLASMIC PROTEIN-RELATED"/>
    <property type="match status" value="1"/>
</dbReference>
<reference evidence="1 2" key="1">
    <citation type="submission" date="2013-08" db="EMBL/GenBank/DDBJ databases">
        <authorList>
            <person name="Durkin A.S."/>
            <person name="Haft D.R."/>
            <person name="McCorrison J."/>
            <person name="Torralba M."/>
            <person name="Gillis M."/>
            <person name="Haft D.H."/>
            <person name="Methe B."/>
            <person name="Sutton G."/>
            <person name="Nelson K.E."/>
        </authorList>
    </citation>
    <scope>NUCLEOTIDE SEQUENCE [LARGE SCALE GENOMIC DNA]</scope>
    <source>
        <strain evidence="1 2">F0068</strain>
    </source>
</reference>
<organism evidence="1 2">
    <name type="scientific">Hoylesella pleuritidis F0068</name>
    <dbReference type="NCBI Taxonomy" id="1081904"/>
    <lineage>
        <taxon>Bacteria</taxon>
        <taxon>Pseudomonadati</taxon>
        <taxon>Bacteroidota</taxon>
        <taxon>Bacteroidia</taxon>
        <taxon>Bacteroidales</taxon>
        <taxon>Prevotellaceae</taxon>
        <taxon>Hoylesella</taxon>
    </lineage>
</organism>
<dbReference type="PATRIC" id="fig|1081904.3.peg.2363"/>
<evidence type="ECO:0000313" key="1">
    <source>
        <dbReference type="EMBL" id="ERJ97812.1"/>
    </source>
</evidence>
<dbReference type="EMBL" id="AWET01000051">
    <property type="protein sequence ID" value="ERJ97812.1"/>
    <property type="molecule type" value="Genomic_DNA"/>
</dbReference>